<evidence type="ECO:0000313" key="4">
    <source>
        <dbReference type="Proteomes" id="UP001642409"/>
    </source>
</evidence>
<organism evidence="2">
    <name type="scientific">Hexamita inflata</name>
    <dbReference type="NCBI Taxonomy" id="28002"/>
    <lineage>
        <taxon>Eukaryota</taxon>
        <taxon>Metamonada</taxon>
        <taxon>Diplomonadida</taxon>
        <taxon>Hexamitidae</taxon>
        <taxon>Hexamitinae</taxon>
        <taxon>Hexamita</taxon>
    </lineage>
</organism>
<gene>
    <name evidence="3" type="ORF">HINF_LOCUS10965</name>
    <name evidence="2" type="ORF">HINF_LOCUS9848</name>
</gene>
<evidence type="ECO:0000256" key="1">
    <source>
        <dbReference type="SAM" id="Phobius"/>
    </source>
</evidence>
<keyword evidence="1" id="KW-0812">Transmembrane</keyword>
<dbReference type="Proteomes" id="UP001642409">
    <property type="component" value="Unassembled WGS sequence"/>
</dbReference>
<feature type="transmembrane region" description="Helical" evidence="1">
    <location>
        <begin position="6"/>
        <end position="22"/>
    </location>
</feature>
<keyword evidence="1" id="KW-1133">Transmembrane helix</keyword>
<proteinExistence type="predicted"/>
<protein>
    <submittedName>
        <fullName evidence="2">Uncharacterized protein</fullName>
    </submittedName>
</protein>
<name>A0AA86NNF8_9EUKA</name>
<reference evidence="2" key="1">
    <citation type="submission" date="2023-06" db="EMBL/GenBank/DDBJ databases">
        <authorList>
            <person name="Kurt Z."/>
        </authorList>
    </citation>
    <scope>NUCLEOTIDE SEQUENCE</scope>
</reference>
<evidence type="ECO:0000313" key="3">
    <source>
        <dbReference type="EMBL" id="CAL5989659.1"/>
    </source>
</evidence>
<evidence type="ECO:0000313" key="2">
    <source>
        <dbReference type="EMBL" id="CAI9922203.1"/>
    </source>
</evidence>
<accession>A0AA86NNF8</accession>
<dbReference type="EMBL" id="CATOUU010000248">
    <property type="protein sequence ID" value="CAI9922203.1"/>
    <property type="molecule type" value="Genomic_DNA"/>
</dbReference>
<dbReference type="EMBL" id="CAXDID020000024">
    <property type="protein sequence ID" value="CAL5989659.1"/>
    <property type="molecule type" value="Genomic_DNA"/>
</dbReference>
<sequence length="317" mass="36884">MQTKYIATGVLVLVPILAIVIFQKTRSGVLSKDKKFRKMVKETLNMSTEESNTHKFITAKFVHSERESFTYEVIEEKCEPNKPVLLVLPSFFQSSEDEQLQLYIDSFIKEKAVSSVVIVHQRGIFEPISTQCRCFRNYYTDTRDACSIINQAENNFIVLAFRESALKGLLLNYDQQASKIERIITIDADLNPIDYLFDGEVKDEKYKNYVQFNKDFILKEIIADEKDEETMAKLLKDPSNQTFDSLFLRYFGKKSLENFYVSCFKQLQFNEFTLKWLMIGEQLVKELKNQADQVRRGKTVDEELIAEIAAKWCGPLE</sequence>
<keyword evidence="1" id="KW-0472">Membrane</keyword>
<dbReference type="AlphaFoldDB" id="A0AA86NNF8"/>
<comment type="caution">
    <text evidence="2">The sequence shown here is derived from an EMBL/GenBank/DDBJ whole genome shotgun (WGS) entry which is preliminary data.</text>
</comment>
<reference evidence="3 4" key="2">
    <citation type="submission" date="2024-07" db="EMBL/GenBank/DDBJ databases">
        <authorList>
            <person name="Akdeniz Z."/>
        </authorList>
    </citation>
    <scope>NUCLEOTIDE SEQUENCE [LARGE SCALE GENOMIC DNA]</scope>
</reference>
<keyword evidence="4" id="KW-1185">Reference proteome</keyword>